<dbReference type="InterPro" id="IPR008207">
    <property type="entry name" value="Sig_transdc_His_kin_Hpt_dom"/>
</dbReference>
<dbReference type="InterPro" id="IPR036890">
    <property type="entry name" value="HATPase_C_sf"/>
</dbReference>
<dbReference type="SUPFAM" id="SSF47384">
    <property type="entry name" value="Homodimeric domain of signal transducing histidine kinase"/>
    <property type="match status" value="1"/>
</dbReference>
<evidence type="ECO:0000256" key="13">
    <source>
        <dbReference type="SAM" id="MobiDB-lite"/>
    </source>
</evidence>
<dbReference type="RefSeq" id="WP_212691473.1">
    <property type="nucleotide sequence ID" value="NZ_CP058561.1"/>
</dbReference>
<dbReference type="EMBL" id="CP058561">
    <property type="protein sequence ID" value="QUH31462.1"/>
    <property type="molecule type" value="Genomic_DNA"/>
</dbReference>
<keyword evidence="10" id="KW-0902">Two-component regulatory system</keyword>
<keyword evidence="6" id="KW-0808">Transferase</keyword>
<evidence type="ECO:0000313" key="18">
    <source>
        <dbReference type="Proteomes" id="UP000677305"/>
    </source>
</evidence>
<dbReference type="InterPro" id="IPR004358">
    <property type="entry name" value="Sig_transdc_His_kin-like_C"/>
</dbReference>
<sequence length="685" mass="76687">MDISQYLEIFIEESKEHLQSLNESLLELEKNTDNVELINEVFRVAHTLKGMAATMGYKRMQKLTHDMENVLSEIRNGSIKVEANLLDVLFQCLDALEQYVDLIVESGSEGDNDNQNIIDKLNMILNNEVQETDTANNTESTNDTSAKEETLSDSEKRKHLNINFTDFEKNAISKAYEEDFKVYGITIYISESCVLKSARAFIVFRTLEKLGQVIKSYPAVQDIEDEKFDTNFSTFIVTKEDSSNIIKELSSIAEVTEVLTDEINIPSEQKQEVVEQQTNVAGNDKKANKEKNNTSNKTNLSKPKTNRTVRVDIERLDTLMNLVSELIIIKNGLETIELKNTSQNFNEQIEYLERITTNLHDAVMKVRMVPIERVFNRFPRLIRDLSRKLNKKIELHMSGEETELDRTVIDEIGDPLVHLLRNAGDHGLETPDVRVKAGKDPVGNIDLRAYQDGNNVIIEVNDDGNGIDVSKIKNKAISNGVLSAEQADSMSDQEIIELLFRPSFSTAEKISDVSGRGVGLDVVKTKIEALGGDIEVKTELGKGSKFIIRLPLTLAIIQALMVNLGEEKYAIPLNTIQNIEDVLISDIKYIQNQEVINLRGHVIPIIRLHDKLDIPSVDAEKDSLTVVIVNKGEKQAGIVVDSLIGQQEIVIKTLGKYLTNIKLIAGATILGDGEVALILDVNSLV</sequence>
<dbReference type="InterPro" id="IPR003594">
    <property type="entry name" value="HATPase_dom"/>
</dbReference>
<dbReference type="Gene3D" id="3.30.70.1110">
    <property type="entry name" value="Histidine kinase CheA-like, P2 response regulator-binding domain"/>
    <property type="match status" value="1"/>
</dbReference>
<evidence type="ECO:0000313" key="17">
    <source>
        <dbReference type="EMBL" id="QUH31462.1"/>
    </source>
</evidence>
<dbReference type="Gene3D" id="1.10.287.560">
    <property type="entry name" value="Histidine kinase CheA-like, homodimeric domain"/>
    <property type="match status" value="1"/>
</dbReference>
<dbReference type="Gene3D" id="1.20.120.160">
    <property type="entry name" value="HPT domain"/>
    <property type="match status" value="1"/>
</dbReference>
<evidence type="ECO:0000256" key="12">
    <source>
        <dbReference type="SAM" id="Coils"/>
    </source>
</evidence>
<dbReference type="PRINTS" id="PR00344">
    <property type="entry name" value="BCTRLSENSOR"/>
</dbReference>
<evidence type="ECO:0000256" key="10">
    <source>
        <dbReference type="ARBA" id="ARBA00023012"/>
    </source>
</evidence>
<dbReference type="Pfam" id="PF02895">
    <property type="entry name" value="H-kinase_dim"/>
    <property type="match status" value="1"/>
</dbReference>
<keyword evidence="4" id="KW-0145">Chemotaxis</keyword>
<comment type="catalytic activity">
    <reaction evidence="1">
        <text>ATP + protein L-histidine = ADP + protein N-phospho-L-histidine.</text>
        <dbReference type="EC" id="2.7.13.3"/>
    </reaction>
</comment>
<dbReference type="SUPFAM" id="SSF55874">
    <property type="entry name" value="ATPase domain of HSP90 chaperone/DNA topoisomerase II/histidine kinase"/>
    <property type="match status" value="1"/>
</dbReference>
<feature type="domain" description="CheW-like" evidence="15">
    <location>
        <begin position="556"/>
        <end position="685"/>
    </location>
</feature>
<dbReference type="SMART" id="SM00387">
    <property type="entry name" value="HATPase_c"/>
    <property type="match status" value="1"/>
</dbReference>
<dbReference type="EC" id="2.7.13.3" evidence="2"/>
<evidence type="ECO:0000256" key="3">
    <source>
        <dbReference type="ARBA" id="ARBA00021495"/>
    </source>
</evidence>
<dbReference type="CDD" id="cd16916">
    <property type="entry name" value="HATPase_CheA-like"/>
    <property type="match status" value="1"/>
</dbReference>
<dbReference type="InterPro" id="IPR036061">
    <property type="entry name" value="CheW-like_dom_sf"/>
</dbReference>
<evidence type="ECO:0000256" key="2">
    <source>
        <dbReference type="ARBA" id="ARBA00012438"/>
    </source>
</evidence>
<dbReference type="InterPro" id="IPR037006">
    <property type="entry name" value="CheA-like_homodim_sf"/>
</dbReference>
<feature type="compositionally biased region" description="Basic and acidic residues" evidence="13">
    <location>
        <begin position="283"/>
        <end position="292"/>
    </location>
</feature>
<protein>
    <recommendedName>
        <fullName evidence="3">Chemotaxis protein CheA</fullName>
        <ecNumber evidence="2">2.7.13.3</ecNumber>
    </recommendedName>
</protein>
<dbReference type="GO" id="GO:0006935">
    <property type="term" value="P:chemotaxis"/>
    <property type="evidence" value="ECO:0007669"/>
    <property type="project" value="UniProtKB-KW"/>
</dbReference>
<dbReference type="InterPro" id="IPR036641">
    <property type="entry name" value="HPT_dom_sf"/>
</dbReference>
<dbReference type="Pfam" id="PF07194">
    <property type="entry name" value="P2"/>
    <property type="match status" value="1"/>
</dbReference>
<reference evidence="17 18" key="1">
    <citation type="submission" date="2020-07" db="EMBL/GenBank/DDBJ databases">
        <title>Vallitalea guaymasensis genome.</title>
        <authorList>
            <person name="Postec A."/>
        </authorList>
    </citation>
    <scope>NUCLEOTIDE SEQUENCE [LARGE SCALE GENOMIC DNA]</scope>
    <source>
        <strain evidence="17 18">Ra1766G1</strain>
    </source>
</reference>
<dbReference type="CDD" id="cd00731">
    <property type="entry name" value="CheA_reg"/>
    <property type="match status" value="1"/>
</dbReference>
<feature type="compositionally biased region" description="Polar residues" evidence="13">
    <location>
        <begin position="132"/>
        <end position="144"/>
    </location>
</feature>
<dbReference type="Gene3D" id="2.30.30.40">
    <property type="entry name" value="SH3 Domains"/>
    <property type="match status" value="1"/>
</dbReference>
<feature type="region of interest" description="Disordered" evidence="13">
    <location>
        <begin position="132"/>
        <end position="153"/>
    </location>
</feature>
<keyword evidence="5 11" id="KW-0597">Phosphoprotein</keyword>
<dbReference type="InterPro" id="IPR036097">
    <property type="entry name" value="HisK_dim/P_sf"/>
</dbReference>
<dbReference type="Pfam" id="PF01627">
    <property type="entry name" value="Hpt"/>
    <property type="match status" value="1"/>
</dbReference>
<feature type="compositionally biased region" description="Low complexity" evidence="13">
    <location>
        <begin position="293"/>
        <end position="303"/>
    </location>
</feature>
<dbReference type="SUPFAM" id="SSF55052">
    <property type="entry name" value="CheY-binding domain of CheA"/>
    <property type="match status" value="1"/>
</dbReference>
<feature type="domain" description="Histidine kinase" evidence="14">
    <location>
        <begin position="304"/>
        <end position="554"/>
    </location>
</feature>
<evidence type="ECO:0000259" key="16">
    <source>
        <dbReference type="PROSITE" id="PS50894"/>
    </source>
</evidence>
<feature type="coiled-coil region" evidence="12">
    <location>
        <begin position="11"/>
        <end position="38"/>
    </location>
</feature>
<dbReference type="InterPro" id="IPR035891">
    <property type="entry name" value="CheY-binding_CheA"/>
</dbReference>
<dbReference type="PROSITE" id="PS50894">
    <property type="entry name" value="HPT"/>
    <property type="match status" value="1"/>
</dbReference>
<evidence type="ECO:0000259" key="15">
    <source>
        <dbReference type="PROSITE" id="PS50851"/>
    </source>
</evidence>
<evidence type="ECO:0000256" key="8">
    <source>
        <dbReference type="ARBA" id="ARBA00022777"/>
    </source>
</evidence>
<keyword evidence="7" id="KW-0547">Nucleotide-binding</keyword>
<feature type="domain" description="HPt" evidence="16">
    <location>
        <begin position="1"/>
        <end position="103"/>
    </location>
</feature>
<evidence type="ECO:0000256" key="4">
    <source>
        <dbReference type="ARBA" id="ARBA00022500"/>
    </source>
</evidence>
<evidence type="ECO:0000256" key="7">
    <source>
        <dbReference type="ARBA" id="ARBA00022741"/>
    </source>
</evidence>
<dbReference type="PANTHER" id="PTHR43395:SF1">
    <property type="entry name" value="CHEMOTAXIS PROTEIN CHEA"/>
    <property type="match status" value="1"/>
</dbReference>
<dbReference type="PANTHER" id="PTHR43395">
    <property type="entry name" value="SENSOR HISTIDINE KINASE CHEA"/>
    <property type="match status" value="1"/>
</dbReference>
<gene>
    <name evidence="17" type="ORF">HYG85_22060</name>
</gene>
<dbReference type="SUPFAM" id="SSF50341">
    <property type="entry name" value="CheW-like"/>
    <property type="match status" value="1"/>
</dbReference>
<dbReference type="InterPro" id="IPR051315">
    <property type="entry name" value="Bact_Chemotaxis_CheA"/>
</dbReference>
<evidence type="ECO:0000256" key="9">
    <source>
        <dbReference type="ARBA" id="ARBA00022840"/>
    </source>
</evidence>
<dbReference type="FunFam" id="3.30.565.10:FF:000016">
    <property type="entry name" value="Chemotaxis protein CheA, putative"/>
    <property type="match status" value="1"/>
</dbReference>
<dbReference type="FunFam" id="2.30.30.40:FF:000048">
    <property type="entry name" value="Chemotaxis protein CheA, putative"/>
    <property type="match status" value="1"/>
</dbReference>
<feature type="region of interest" description="Disordered" evidence="13">
    <location>
        <begin position="270"/>
        <end position="304"/>
    </location>
</feature>
<dbReference type="KEGG" id="vgu:HYG85_22060"/>
<keyword evidence="18" id="KW-1185">Reference proteome</keyword>
<dbReference type="InterPro" id="IPR002545">
    <property type="entry name" value="CheW-lke_dom"/>
</dbReference>
<keyword evidence="8" id="KW-0418">Kinase</keyword>
<name>A0A8J8SE36_9FIRM</name>
<dbReference type="AlphaFoldDB" id="A0A8J8SE36"/>
<dbReference type="PROSITE" id="PS50109">
    <property type="entry name" value="HIS_KIN"/>
    <property type="match status" value="1"/>
</dbReference>
<evidence type="ECO:0000256" key="1">
    <source>
        <dbReference type="ARBA" id="ARBA00000085"/>
    </source>
</evidence>
<dbReference type="SMART" id="SM00260">
    <property type="entry name" value="CheW"/>
    <property type="match status" value="1"/>
</dbReference>
<evidence type="ECO:0000259" key="14">
    <source>
        <dbReference type="PROSITE" id="PS50109"/>
    </source>
</evidence>
<dbReference type="Gene3D" id="3.30.565.10">
    <property type="entry name" value="Histidine kinase-like ATPase, C-terminal domain"/>
    <property type="match status" value="1"/>
</dbReference>
<dbReference type="GO" id="GO:0005737">
    <property type="term" value="C:cytoplasm"/>
    <property type="evidence" value="ECO:0007669"/>
    <property type="project" value="InterPro"/>
</dbReference>
<dbReference type="InterPro" id="IPR010808">
    <property type="entry name" value="CheA_P2-bd"/>
</dbReference>
<dbReference type="GO" id="GO:0005524">
    <property type="term" value="F:ATP binding"/>
    <property type="evidence" value="ECO:0007669"/>
    <property type="project" value="UniProtKB-KW"/>
</dbReference>
<dbReference type="PROSITE" id="PS50851">
    <property type="entry name" value="CHEW"/>
    <property type="match status" value="1"/>
</dbReference>
<dbReference type="SUPFAM" id="SSF47226">
    <property type="entry name" value="Histidine-containing phosphotransfer domain, HPT domain"/>
    <property type="match status" value="1"/>
</dbReference>
<dbReference type="Pfam" id="PF01584">
    <property type="entry name" value="CheW"/>
    <property type="match status" value="1"/>
</dbReference>
<keyword evidence="12" id="KW-0175">Coiled coil</keyword>
<proteinExistence type="predicted"/>
<dbReference type="InterPro" id="IPR005467">
    <property type="entry name" value="His_kinase_dom"/>
</dbReference>
<dbReference type="Pfam" id="PF02518">
    <property type="entry name" value="HATPase_c"/>
    <property type="match status" value="1"/>
</dbReference>
<evidence type="ECO:0000256" key="5">
    <source>
        <dbReference type="ARBA" id="ARBA00022553"/>
    </source>
</evidence>
<dbReference type="CDD" id="cd00088">
    <property type="entry name" value="HPT"/>
    <property type="match status" value="1"/>
</dbReference>
<evidence type="ECO:0000256" key="11">
    <source>
        <dbReference type="PROSITE-ProRule" id="PRU00110"/>
    </source>
</evidence>
<dbReference type="SMART" id="SM00073">
    <property type="entry name" value="HPT"/>
    <property type="match status" value="1"/>
</dbReference>
<dbReference type="Proteomes" id="UP000677305">
    <property type="component" value="Chromosome"/>
</dbReference>
<evidence type="ECO:0000256" key="6">
    <source>
        <dbReference type="ARBA" id="ARBA00022679"/>
    </source>
</evidence>
<dbReference type="InterPro" id="IPR004105">
    <property type="entry name" value="CheA-like_dim"/>
</dbReference>
<dbReference type="GO" id="GO:0000155">
    <property type="term" value="F:phosphorelay sensor kinase activity"/>
    <property type="evidence" value="ECO:0007669"/>
    <property type="project" value="InterPro"/>
</dbReference>
<dbReference type="SMART" id="SM01231">
    <property type="entry name" value="H-kinase_dim"/>
    <property type="match status" value="1"/>
</dbReference>
<keyword evidence="9" id="KW-0067">ATP-binding</keyword>
<organism evidence="17 18">
    <name type="scientific">Vallitalea guaymasensis</name>
    <dbReference type="NCBI Taxonomy" id="1185412"/>
    <lineage>
        <taxon>Bacteria</taxon>
        <taxon>Bacillati</taxon>
        <taxon>Bacillota</taxon>
        <taxon>Clostridia</taxon>
        <taxon>Lachnospirales</taxon>
        <taxon>Vallitaleaceae</taxon>
        <taxon>Vallitalea</taxon>
    </lineage>
</organism>
<feature type="modified residue" description="Phosphohistidine" evidence="11">
    <location>
        <position position="46"/>
    </location>
</feature>
<accession>A0A8J8SE36</accession>
<dbReference type="InterPro" id="IPR037052">
    <property type="entry name" value="CheA-like_P2_sf"/>
</dbReference>